<feature type="compositionally biased region" description="Basic residues" evidence="1">
    <location>
        <begin position="19"/>
        <end position="28"/>
    </location>
</feature>
<organism evidence="2 3">
    <name type="scientific">Anoxybacteroides tepidamans</name>
    <dbReference type="NCBI Taxonomy" id="265948"/>
    <lineage>
        <taxon>Bacteria</taxon>
        <taxon>Bacillati</taxon>
        <taxon>Bacillota</taxon>
        <taxon>Bacilli</taxon>
        <taxon>Bacillales</taxon>
        <taxon>Anoxybacillaceae</taxon>
        <taxon>Anoxybacteroides</taxon>
    </lineage>
</organism>
<proteinExistence type="predicted"/>
<protein>
    <submittedName>
        <fullName evidence="2">Uncharacterized protein</fullName>
    </submittedName>
</protein>
<dbReference type="Proteomes" id="UP000520011">
    <property type="component" value="Unassembled WGS sequence"/>
</dbReference>
<evidence type="ECO:0000313" key="2">
    <source>
        <dbReference type="EMBL" id="MBB5323035.1"/>
    </source>
</evidence>
<feature type="region of interest" description="Disordered" evidence="1">
    <location>
        <begin position="1"/>
        <end position="44"/>
    </location>
</feature>
<evidence type="ECO:0000256" key="1">
    <source>
        <dbReference type="SAM" id="MobiDB-lite"/>
    </source>
</evidence>
<accession>A0A7W8IM61</accession>
<sequence length="44" mass="5111">MDKKSPTFSLSYESDRVMGKRSTKKHSTPKKETKEFFNTTPLSE</sequence>
<dbReference type="RefSeq" id="WP_281375842.1">
    <property type="nucleotide sequence ID" value="NZ_JACHEP010000001.1"/>
</dbReference>
<dbReference type="AlphaFoldDB" id="A0A7W8IM61"/>
<comment type="caution">
    <text evidence="2">The sequence shown here is derived from an EMBL/GenBank/DDBJ whole genome shotgun (WGS) entry which is preliminary data.</text>
</comment>
<reference evidence="2 3" key="1">
    <citation type="submission" date="2020-08" db="EMBL/GenBank/DDBJ databases">
        <title>Genomic Encyclopedia of Type Strains, Phase IV (KMG-IV): sequencing the most valuable type-strain genomes for metagenomic binning, comparative biology and taxonomic classification.</title>
        <authorList>
            <person name="Goeker M."/>
        </authorList>
    </citation>
    <scope>NUCLEOTIDE SEQUENCE [LARGE SCALE GENOMIC DNA]</scope>
    <source>
        <strain evidence="2 3">DSM 16325</strain>
    </source>
</reference>
<feature type="compositionally biased region" description="Polar residues" evidence="1">
    <location>
        <begin position="1"/>
        <end position="12"/>
    </location>
</feature>
<name>A0A7W8IM61_9BACL</name>
<keyword evidence="3" id="KW-1185">Reference proteome</keyword>
<gene>
    <name evidence="2" type="ORF">HNQ34_000112</name>
</gene>
<evidence type="ECO:0000313" key="3">
    <source>
        <dbReference type="Proteomes" id="UP000520011"/>
    </source>
</evidence>
<dbReference type="EMBL" id="JACHEP010000001">
    <property type="protein sequence ID" value="MBB5323035.1"/>
    <property type="molecule type" value="Genomic_DNA"/>
</dbReference>